<feature type="compositionally biased region" description="Basic and acidic residues" evidence="5">
    <location>
        <begin position="80"/>
        <end position="89"/>
    </location>
</feature>
<evidence type="ECO:0000256" key="1">
    <source>
        <dbReference type="ARBA" id="ARBA00004496"/>
    </source>
</evidence>
<dbReference type="Pfam" id="PF00313">
    <property type="entry name" value="CSD"/>
    <property type="match status" value="1"/>
</dbReference>
<sequence length="89" mass="9764">MDAFGTVKWFNDTKGYGFIEPDDGGGDVFVHHTAIQMDGYRTLKQGARVVYEAVIGPKGHQAQNIRSVDPVRARASSTTVERDPAENPD</sequence>
<dbReference type="InterPro" id="IPR019844">
    <property type="entry name" value="CSD_CS"/>
</dbReference>
<reference evidence="7" key="1">
    <citation type="submission" date="2021-04" db="EMBL/GenBank/DDBJ databases">
        <title>The genome sequence of Ideonella sp. 4Y11.</title>
        <authorList>
            <person name="Liu Y."/>
        </authorList>
    </citation>
    <scope>NUCLEOTIDE SEQUENCE</scope>
    <source>
        <strain evidence="7">4Y11</strain>
    </source>
</reference>
<keyword evidence="3" id="KW-0963">Cytoplasm</keyword>
<dbReference type="PROSITE" id="PS00352">
    <property type="entry name" value="CSD_1"/>
    <property type="match status" value="1"/>
</dbReference>
<dbReference type="Proteomes" id="UP000678374">
    <property type="component" value="Unassembled WGS sequence"/>
</dbReference>
<keyword evidence="8" id="KW-1185">Reference proteome</keyword>
<dbReference type="InterPro" id="IPR002059">
    <property type="entry name" value="CSP_DNA-bd"/>
</dbReference>
<comment type="caution">
    <text evidence="7">The sequence shown here is derived from an EMBL/GenBank/DDBJ whole genome shotgun (WGS) entry which is preliminary data.</text>
</comment>
<protein>
    <recommendedName>
        <fullName evidence="2">Cold shock-like protein CspA</fullName>
    </recommendedName>
</protein>
<accession>A0A941BG46</accession>
<dbReference type="InterPro" id="IPR050181">
    <property type="entry name" value="Cold_shock_domain"/>
</dbReference>
<name>A0A941BG46_9BURK</name>
<dbReference type="InterPro" id="IPR012156">
    <property type="entry name" value="Cold_shock_CspA"/>
</dbReference>
<dbReference type="PIRSF" id="PIRSF002599">
    <property type="entry name" value="Cold_shock_A"/>
    <property type="match status" value="1"/>
</dbReference>
<dbReference type="AlphaFoldDB" id="A0A941BG46"/>
<dbReference type="PRINTS" id="PR00050">
    <property type="entry name" value="COLDSHOCK"/>
</dbReference>
<evidence type="ECO:0000256" key="5">
    <source>
        <dbReference type="SAM" id="MobiDB-lite"/>
    </source>
</evidence>
<dbReference type="PANTHER" id="PTHR11544">
    <property type="entry name" value="COLD SHOCK DOMAIN CONTAINING PROTEINS"/>
    <property type="match status" value="1"/>
</dbReference>
<dbReference type="SMART" id="SM00357">
    <property type="entry name" value="CSP"/>
    <property type="match status" value="1"/>
</dbReference>
<dbReference type="Gene3D" id="2.40.50.140">
    <property type="entry name" value="Nucleic acid-binding proteins"/>
    <property type="match status" value="1"/>
</dbReference>
<evidence type="ECO:0000313" key="7">
    <source>
        <dbReference type="EMBL" id="MBQ0959441.1"/>
    </source>
</evidence>
<dbReference type="PROSITE" id="PS51857">
    <property type="entry name" value="CSD_2"/>
    <property type="match status" value="1"/>
</dbReference>
<dbReference type="CDD" id="cd04458">
    <property type="entry name" value="CSP_CDS"/>
    <property type="match status" value="1"/>
</dbReference>
<comment type="subcellular location">
    <subcellularLocation>
        <location evidence="1 4">Cytoplasm</location>
    </subcellularLocation>
</comment>
<dbReference type="GO" id="GO:0005829">
    <property type="term" value="C:cytosol"/>
    <property type="evidence" value="ECO:0007669"/>
    <property type="project" value="UniProtKB-ARBA"/>
</dbReference>
<feature type="domain" description="CSD" evidence="6">
    <location>
        <begin position="2"/>
        <end position="67"/>
    </location>
</feature>
<dbReference type="InterPro" id="IPR011129">
    <property type="entry name" value="CSD"/>
</dbReference>
<gene>
    <name evidence="7" type="ORF">KAK06_10820</name>
</gene>
<dbReference type="RefSeq" id="WP_210802087.1">
    <property type="nucleotide sequence ID" value="NZ_JAGQDE010000008.1"/>
</dbReference>
<evidence type="ECO:0000256" key="2">
    <source>
        <dbReference type="ARBA" id="ARBA00022332"/>
    </source>
</evidence>
<evidence type="ECO:0000256" key="3">
    <source>
        <dbReference type="ARBA" id="ARBA00022490"/>
    </source>
</evidence>
<evidence type="ECO:0000256" key="4">
    <source>
        <dbReference type="RuleBase" id="RU000408"/>
    </source>
</evidence>
<dbReference type="SUPFAM" id="SSF50249">
    <property type="entry name" value="Nucleic acid-binding proteins"/>
    <property type="match status" value="1"/>
</dbReference>
<proteinExistence type="predicted"/>
<dbReference type="GO" id="GO:0003676">
    <property type="term" value="F:nucleic acid binding"/>
    <property type="evidence" value="ECO:0007669"/>
    <property type="project" value="InterPro"/>
</dbReference>
<dbReference type="FunFam" id="2.40.50.140:FF:000006">
    <property type="entry name" value="Cold shock protein CspC"/>
    <property type="match status" value="1"/>
</dbReference>
<dbReference type="EMBL" id="JAGQDE010000008">
    <property type="protein sequence ID" value="MBQ0959441.1"/>
    <property type="molecule type" value="Genomic_DNA"/>
</dbReference>
<organism evidence="7 8">
    <name type="scientific">Ideonella aquatica</name>
    <dbReference type="NCBI Taxonomy" id="2824119"/>
    <lineage>
        <taxon>Bacteria</taxon>
        <taxon>Pseudomonadati</taxon>
        <taxon>Pseudomonadota</taxon>
        <taxon>Betaproteobacteria</taxon>
        <taxon>Burkholderiales</taxon>
        <taxon>Sphaerotilaceae</taxon>
        <taxon>Ideonella</taxon>
    </lineage>
</organism>
<feature type="region of interest" description="Disordered" evidence="5">
    <location>
        <begin position="62"/>
        <end position="89"/>
    </location>
</feature>
<dbReference type="InterPro" id="IPR012340">
    <property type="entry name" value="NA-bd_OB-fold"/>
</dbReference>
<evidence type="ECO:0000313" key="8">
    <source>
        <dbReference type="Proteomes" id="UP000678374"/>
    </source>
</evidence>
<evidence type="ECO:0000259" key="6">
    <source>
        <dbReference type="PROSITE" id="PS51857"/>
    </source>
</evidence>